<organism evidence="1 2">
    <name type="scientific">Phlebiopsis gigantea (strain 11061_1 CR5-6)</name>
    <name type="common">White-rot fungus</name>
    <name type="synonym">Peniophora gigantea</name>
    <dbReference type="NCBI Taxonomy" id="745531"/>
    <lineage>
        <taxon>Eukaryota</taxon>
        <taxon>Fungi</taxon>
        <taxon>Dikarya</taxon>
        <taxon>Basidiomycota</taxon>
        <taxon>Agaricomycotina</taxon>
        <taxon>Agaricomycetes</taxon>
        <taxon>Polyporales</taxon>
        <taxon>Phanerochaetaceae</taxon>
        <taxon>Phlebiopsis</taxon>
    </lineage>
</organism>
<dbReference type="HOGENOM" id="CLU_3051127_0_0_1"/>
<keyword evidence="2" id="KW-1185">Reference proteome</keyword>
<dbReference type="Proteomes" id="UP000053257">
    <property type="component" value="Unassembled WGS sequence"/>
</dbReference>
<protein>
    <submittedName>
        <fullName evidence="1">Uncharacterized protein</fullName>
    </submittedName>
</protein>
<evidence type="ECO:0000313" key="1">
    <source>
        <dbReference type="EMBL" id="KIP03210.1"/>
    </source>
</evidence>
<reference evidence="1 2" key="1">
    <citation type="journal article" date="2014" name="PLoS Genet.">
        <title>Analysis of the Phlebiopsis gigantea genome, transcriptome and secretome provides insight into its pioneer colonization strategies of wood.</title>
        <authorList>
            <person name="Hori C."/>
            <person name="Ishida T."/>
            <person name="Igarashi K."/>
            <person name="Samejima M."/>
            <person name="Suzuki H."/>
            <person name="Master E."/>
            <person name="Ferreira P."/>
            <person name="Ruiz-Duenas F.J."/>
            <person name="Held B."/>
            <person name="Canessa P."/>
            <person name="Larrondo L.F."/>
            <person name="Schmoll M."/>
            <person name="Druzhinina I.S."/>
            <person name="Kubicek C.P."/>
            <person name="Gaskell J.A."/>
            <person name="Kersten P."/>
            <person name="St John F."/>
            <person name="Glasner J."/>
            <person name="Sabat G."/>
            <person name="Splinter BonDurant S."/>
            <person name="Syed K."/>
            <person name="Yadav J."/>
            <person name="Mgbeahuruike A.C."/>
            <person name="Kovalchuk A."/>
            <person name="Asiegbu F.O."/>
            <person name="Lackner G."/>
            <person name="Hoffmeister D."/>
            <person name="Rencoret J."/>
            <person name="Gutierrez A."/>
            <person name="Sun H."/>
            <person name="Lindquist E."/>
            <person name="Barry K."/>
            <person name="Riley R."/>
            <person name="Grigoriev I.V."/>
            <person name="Henrissat B."/>
            <person name="Kues U."/>
            <person name="Berka R.M."/>
            <person name="Martinez A.T."/>
            <person name="Covert S.F."/>
            <person name="Blanchette R.A."/>
            <person name="Cullen D."/>
        </authorList>
    </citation>
    <scope>NUCLEOTIDE SEQUENCE [LARGE SCALE GENOMIC DNA]</scope>
    <source>
        <strain evidence="1 2">11061_1 CR5-6</strain>
    </source>
</reference>
<name>A0A0C3S4X0_PHLG1</name>
<sequence length="54" mass="6198">MIASAPSHLLRISALPNPDFVTSRAYRNEVRELAEQQTSRQSVGSLWLFRIIDR</sequence>
<gene>
    <name evidence="1" type="ORF">PHLGIDRAFT_26246</name>
</gene>
<accession>A0A0C3S4X0</accession>
<evidence type="ECO:0000313" key="2">
    <source>
        <dbReference type="Proteomes" id="UP000053257"/>
    </source>
</evidence>
<dbReference type="AlphaFoldDB" id="A0A0C3S4X0"/>
<proteinExistence type="predicted"/>
<dbReference type="EMBL" id="KN840628">
    <property type="protein sequence ID" value="KIP03210.1"/>
    <property type="molecule type" value="Genomic_DNA"/>
</dbReference>